<keyword evidence="1" id="KW-0812">Transmembrane</keyword>
<reference evidence="3 4" key="2">
    <citation type="journal article" date="2012" name="Int. J. Syst. Evol. Microbiol.">
        <title>Vibrio caribbeanicus sp. nov., isolated from the marine sponge Scleritoderma cyanea.</title>
        <authorList>
            <person name="Hoffmann M."/>
            <person name="Monday S.R."/>
            <person name="Allard M.W."/>
            <person name="Strain E.A."/>
            <person name="Whittaker P."/>
            <person name="Naum M."/>
            <person name="McCarthy P.J."/>
            <person name="Lopez J.V."/>
            <person name="Fischer M."/>
            <person name="Brown E.W."/>
        </authorList>
    </citation>
    <scope>NUCLEOTIDE SEQUENCE [LARGE SCALE GENOMIC DNA]</scope>
    <source>
        <strain evidence="3 4">ATCC 19109</strain>
    </source>
</reference>
<dbReference type="eggNOG" id="ENOG5031Q3E">
    <property type="taxonomic scope" value="Bacteria"/>
</dbReference>
<dbReference type="Proteomes" id="UP000030071">
    <property type="component" value="Plasmid p48"/>
</dbReference>
<dbReference type="HOGENOM" id="CLU_175666_0_0_6"/>
<dbReference type="AlphaFoldDB" id="F9T6N7"/>
<evidence type="ECO:0000313" key="5">
    <source>
        <dbReference type="Proteomes" id="UP000030071"/>
    </source>
</evidence>
<accession>F9T6N7</accession>
<organism evidence="2 5">
    <name type="scientific">Vibrio tubiashii ATCC 19109</name>
    <dbReference type="NCBI Taxonomy" id="1051646"/>
    <lineage>
        <taxon>Bacteria</taxon>
        <taxon>Pseudomonadati</taxon>
        <taxon>Pseudomonadota</taxon>
        <taxon>Gammaproteobacteria</taxon>
        <taxon>Vibrionales</taxon>
        <taxon>Vibrionaceae</taxon>
        <taxon>Vibrio</taxon>
        <taxon>Vibrio oreintalis group</taxon>
    </lineage>
</organism>
<keyword evidence="1" id="KW-0472">Membrane</keyword>
<sequence length="107" mass="12201">MFGVPVIAFVVLTLLILVTGVFGFILFGIYSLIVPIFLIACLIGIRFECAEDSRAVEWMKWDFKGWLDRLKCRSNVTSFTSNVDHLKSQEAVLREWLKHNSTTTTDT</sequence>
<proteinExistence type="predicted"/>
<gene>
    <name evidence="2" type="ORF">IX91_26000</name>
    <name evidence="3" type="ORF">VITU9109_02672</name>
</gene>
<evidence type="ECO:0000256" key="1">
    <source>
        <dbReference type="SAM" id="Phobius"/>
    </source>
</evidence>
<keyword evidence="4" id="KW-1185">Reference proteome</keyword>
<name>F9T6N7_9VIBR</name>
<keyword evidence="1" id="KW-1133">Transmembrane helix</keyword>
<dbReference type="EMBL" id="AFWI01000154">
    <property type="protein sequence ID" value="EGU54442.1"/>
    <property type="molecule type" value="Genomic_DNA"/>
</dbReference>
<reference evidence="3" key="1">
    <citation type="submission" date="2011-08" db="EMBL/GenBank/DDBJ databases">
        <authorList>
            <person name="Hoffman M."/>
            <person name="Strain E.A."/>
            <person name="Brown E."/>
            <person name="Allard M.W."/>
        </authorList>
    </citation>
    <scope>NUCLEOTIDE SEQUENCE</scope>
    <source>
        <strain evidence="3">ATCC 19109</strain>
    </source>
</reference>
<dbReference type="PATRIC" id="fig|1051646.9.peg.5071"/>
<dbReference type="EMBL" id="CP009359">
    <property type="protein sequence ID" value="AIW17513.1"/>
    <property type="molecule type" value="Genomic_DNA"/>
</dbReference>
<dbReference type="KEGG" id="vtu:IX91_26000"/>
<geneLocation type="plasmid" evidence="2 5">
    <name>p48</name>
</geneLocation>
<keyword evidence="2" id="KW-0614">Plasmid</keyword>
<dbReference type="Proteomes" id="UP000003836">
    <property type="component" value="Unassembled WGS sequence"/>
</dbReference>
<evidence type="ECO:0000313" key="2">
    <source>
        <dbReference type="EMBL" id="AIW17513.1"/>
    </source>
</evidence>
<protein>
    <submittedName>
        <fullName evidence="2">Conjugal transfer protein traD</fullName>
    </submittedName>
</protein>
<evidence type="ECO:0000313" key="4">
    <source>
        <dbReference type="Proteomes" id="UP000003836"/>
    </source>
</evidence>
<feature type="transmembrane region" description="Helical" evidence="1">
    <location>
        <begin position="6"/>
        <end position="39"/>
    </location>
</feature>
<evidence type="ECO:0000313" key="3">
    <source>
        <dbReference type="EMBL" id="EGU54442.1"/>
    </source>
</evidence>
<reference evidence="2 5" key="3">
    <citation type="submission" date="2014-08" db="EMBL/GenBank/DDBJ databases">
        <title>First Complete Genome Sequence of the Shellfish Pathogen Vibrio tubiashii.</title>
        <authorList>
            <person name="Richards G.P."/>
            <person name="Needleman D.S."/>
            <person name="Watson M.A."/>
            <person name="Bono J.L."/>
        </authorList>
    </citation>
    <scope>NUCLEOTIDE SEQUENCE [LARGE SCALE GENOMIC DNA]</scope>
    <source>
        <strain evidence="2 5">ATCC 19109</strain>
        <plasmid evidence="2">p48</plasmid>
        <plasmid evidence="5">Plasmid p48</plasmid>
    </source>
</reference>